<organism evidence="2 3">
    <name type="scientific">Thalassobaculum litoreum DSM 18839</name>
    <dbReference type="NCBI Taxonomy" id="1123362"/>
    <lineage>
        <taxon>Bacteria</taxon>
        <taxon>Pseudomonadati</taxon>
        <taxon>Pseudomonadota</taxon>
        <taxon>Alphaproteobacteria</taxon>
        <taxon>Rhodospirillales</taxon>
        <taxon>Thalassobaculaceae</taxon>
        <taxon>Thalassobaculum</taxon>
    </lineage>
</organism>
<gene>
    <name evidence="2" type="ORF">SAMN05660686_01747</name>
</gene>
<evidence type="ECO:0000313" key="3">
    <source>
        <dbReference type="Proteomes" id="UP000198615"/>
    </source>
</evidence>
<sequence length="39" mass="4104">MAPDTEDDSKAFGLWPTIAGFAFAAAIFVSMFVMATGFA</sequence>
<reference evidence="2 3" key="1">
    <citation type="submission" date="2016-10" db="EMBL/GenBank/DDBJ databases">
        <authorList>
            <person name="Varghese N."/>
            <person name="Submissions S."/>
        </authorList>
    </citation>
    <scope>NUCLEOTIDE SEQUENCE [LARGE SCALE GENOMIC DNA]</scope>
    <source>
        <strain evidence="2 3">DSM 18839</strain>
    </source>
</reference>
<dbReference type="AlphaFoldDB" id="A0A8G2BGN5"/>
<evidence type="ECO:0000256" key="1">
    <source>
        <dbReference type="SAM" id="Phobius"/>
    </source>
</evidence>
<feature type="transmembrane region" description="Helical" evidence="1">
    <location>
        <begin position="12"/>
        <end position="35"/>
    </location>
</feature>
<dbReference type="Proteomes" id="UP000198615">
    <property type="component" value="Unassembled WGS sequence"/>
</dbReference>
<accession>A0A8G2BGN5</accession>
<comment type="caution">
    <text evidence="2">The sequence shown here is derived from an EMBL/GenBank/DDBJ whole genome shotgun (WGS) entry which is preliminary data.</text>
</comment>
<keyword evidence="1" id="KW-0472">Membrane</keyword>
<protein>
    <submittedName>
        <fullName evidence="2">Uncharacterized protein</fullName>
    </submittedName>
</protein>
<keyword evidence="3" id="KW-1185">Reference proteome</keyword>
<keyword evidence="1" id="KW-1133">Transmembrane helix</keyword>
<dbReference type="EMBL" id="FNBW01000004">
    <property type="protein sequence ID" value="SDF58131.1"/>
    <property type="molecule type" value="Genomic_DNA"/>
</dbReference>
<keyword evidence="1" id="KW-0812">Transmembrane</keyword>
<proteinExistence type="predicted"/>
<evidence type="ECO:0000313" key="2">
    <source>
        <dbReference type="EMBL" id="SDF58131.1"/>
    </source>
</evidence>
<name>A0A8G2BGN5_9PROT</name>